<dbReference type="AlphaFoldDB" id="A0A239P4H6"/>
<dbReference type="InterPro" id="IPR036019">
    <property type="entry name" value="MscL_channel"/>
</dbReference>
<protein>
    <recommendedName>
        <fullName evidence="9">Large-conductance mechanosensitive channel</fullName>
    </recommendedName>
</protein>
<reference evidence="10 11" key="1">
    <citation type="submission" date="2017-06" db="EMBL/GenBank/DDBJ databases">
        <authorList>
            <person name="Kim H.J."/>
            <person name="Triplett B.A."/>
        </authorList>
    </citation>
    <scope>NUCLEOTIDE SEQUENCE [LARGE SCALE GENOMIC DNA]</scope>
    <source>
        <strain evidence="10 11">CGMCC 4.2132</strain>
    </source>
</reference>
<dbReference type="InterPro" id="IPR001185">
    <property type="entry name" value="MS_channel"/>
</dbReference>
<dbReference type="InterPro" id="IPR037673">
    <property type="entry name" value="MSC/AndL"/>
</dbReference>
<dbReference type="GO" id="GO:0008381">
    <property type="term" value="F:mechanosensitive monoatomic ion channel activity"/>
    <property type="evidence" value="ECO:0007669"/>
    <property type="project" value="UniProtKB-UniRule"/>
</dbReference>
<name>A0A239P4H6_9ACTN</name>
<dbReference type="Proteomes" id="UP000198282">
    <property type="component" value="Unassembled WGS sequence"/>
</dbReference>
<dbReference type="Gene3D" id="1.10.1200.120">
    <property type="entry name" value="Large-conductance mechanosensitive channel, MscL, domain 1"/>
    <property type="match status" value="1"/>
</dbReference>
<dbReference type="PANTHER" id="PTHR30266:SF2">
    <property type="entry name" value="LARGE-CONDUCTANCE MECHANOSENSITIVE CHANNEL"/>
    <property type="match status" value="1"/>
</dbReference>
<evidence type="ECO:0000256" key="1">
    <source>
        <dbReference type="ARBA" id="ARBA00004141"/>
    </source>
</evidence>
<dbReference type="Pfam" id="PF01741">
    <property type="entry name" value="MscL"/>
    <property type="match status" value="1"/>
</dbReference>
<evidence type="ECO:0000256" key="4">
    <source>
        <dbReference type="ARBA" id="ARBA00022692"/>
    </source>
</evidence>
<evidence type="ECO:0000256" key="7">
    <source>
        <dbReference type="ARBA" id="ARBA00023136"/>
    </source>
</evidence>
<comment type="similarity">
    <text evidence="9">Belongs to the MscL family.</text>
</comment>
<evidence type="ECO:0000256" key="8">
    <source>
        <dbReference type="ARBA" id="ARBA00023303"/>
    </source>
</evidence>
<keyword evidence="7 9" id="KW-0472">Membrane</keyword>
<evidence type="ECO:0000256" key="9">
    <source>
        <dbReference type="HAMAP-Rule" id="MF_00115"/>
    </source>
</evidence>
<evidence type="ECO:0000313" key="10">
    <source>
        <dbReference type="EMBL" id="SNT61538.1"/>
    </source>
</evidence>
<keyword evidence="5 9" id="KW-1133">Transmembrane helix</keyword>
<dbReference type="HAMAP" id="MF_00115">
    <property type="entry name" value="MscL"/>
    <property type="match status" value="1"/>
</dbReference>
<dbReference type="GO" id="GO:0005886">
    <property type="term" value="C:plasma membrane"/>
    <property type="evidence" value="ECO:0007669"/>
    <property type="project" value="UniProtKB-SubCell"/>
</dbReference>
<evidence type="ECO:0000256" key="5">
    <source>
        <dbReference type="ARBA" id="ARBA00022989"/>
    </source>
</evidence>
<dbReference type="PANTHER" id="PTHR30266">
    <property type="entry name" value="MECHANOSENSITIVE CHANNEL MSCL"/>
    <property type="match status" value="1"/>
</dbReference>
<evidence type="ECO:0000256" key="3">
    <source>
        <dbReference type="ARBA" id="ARBA00022475"/>
    </source>
</evidence>
<dbReference type="SUPFAM" id="SSF81330">
    <property type="entry name" value="Gated mechanosensitive channel"/>
    <property type="match status" value="1"/>
</dbReference>
<sequence>MLSGFKKFLMRGNVLELAIAVVVGTAFTAIVTSFVKDVLTPLLAAIGGQPDFSALTLTIGTSEIRYGAFLNAVIAFVMVASVIYFFVLTPYERLTARFSKQEEVTHRECPECLSEIPKAAARCSQCTAQVMPLV</sequence>
<keyword evidence="11" id="KW-1185">Reference proteome</keyword>
<dbReference type="RefSeq" id="WP_089213140.1">
    <property type="nucleotide sequence ID" value="NZ_FZOD01000084.1"/>
</dbReference>
<dbReference type="EMBL" id="FZOD01000084">
    <property type="protein sequence ID" value="SNT61538.1"/>
    <property type="molecule type" value="Genomic_DNA"/>
</dbReference>
<evidence type="ECO:0000256" key="6">
    <source>
        <dbReference type="ARBA" id="ARBA00023065"/>
    </source>
</evidence>
<comment type="subunit">
    <text evidence="9">Homopentamer.</text>
</comment>
<feature type="transmembrane region" description="Helical" evidence="9">
    <location>
        <begin position="66"/>
        <end position="87"/>
    </location>
</feature>
<gene>
    <name evidence="9" type="primary">mscL</name>
    <name evidence="10" type="ORF">SAMN05216276_108419</name>
</gene>
<accession>A0A239P4H6</accession>
<comment type="subcellular location">
    <subcellularLocation>
        <location evidence="9">Cell membrane</location>
        <topology evidence="9">Multi-pass membrane protein</topology>
    </subcellularLocation>
    <subcellularLocation>
        <location evidence="1">Membrane</location>
        <topology evidence="1">Multi-pass membrane protein</topology>
    </subcellularLocation>
</comment>
<evidence type="ECO:0000313" key="11">
    <source>
        <dbReference type="Proteomes" id="UP000198282"/>
    </source>
</evidence>
<dbReference type="NCBIfam" id="TIGR00220">
    <property type="entry name" value="mscL"/>
    <property type="match status" value="1"/>
</dbReference>
<keyword evidence="4 9" id="KW-0812">Transmembrane</keyword>
<feature type="transmembrane region" description="Helical" evidence="9">
    <location>
        <begin position="12"/>
        <end position="35"/>
    </location>
</feature>
<keyword evidence="8 9" id="KW-0407">Ion channel</keyword>
<organism evidence="10 11">
    <name type="scientific">Streptosporangium subroseum</name>
    <dbReference type="NCBI Taxonomy" id="106412"/>
    <lineage>
        <taxon>Bacteria</taxon>
        <taxon>Bacillati</taxon>
        <taxon>Actinomycetota</taxon>
        <taxon>Actinomycetes</taxon>
        <taxon>Streptosporangiales</taxon>
        <taxon>Streptosporangiaceae</taxon>
        <taxon>Streptosporangium</taxon>
    </lineage>
</organism>
<proteinExistence type="inferred from homology"/>
<evidence type="ECO:0000256" key="2">
    <source>
        <dbReference type="ARBA" id="ARBA00022448"/>
    </source>
</evidence>
<comment type="function">
    <text evidence="9">Channel that opens in response to stretch forces in the membrane lipid bilayer. May participate in the regulation of osmotic pressure changes within the cell.</text>
</comment>
<keyword evidence="6 9" id="KW-0406">Ion transport</keyword>
<dbReference type="OrthoDB" id="9810350at2"/>
<keyword evidence="3 9" id="KW-1003">Cell membrane</keyword>
<keyword evidence="2 9" id="KW-0813">Transport</keyword>